<sequence length="47" mass="5138">MCCDRGAQLAILDSRMTLTRLIAFVGSGDHTVDYQWAQGCEPVACYA</sequence>
<organism evidence="1 2">
    <name type="scientific">Xanthomonas albilineans (strain GPE PC73 / CFBP 7063)</name>
    <dbReference type="NCBI Taxonomy" id="380358"/>
    <lineage>
        <taxon>Bacteria</taxon>
        <taxon>Pseudomonadati</taxon>
        <taxon>Pseudomonadota</taxon>
        <taxon>Gammaproteobacteria</taxon>
        <taxon>Lysobacterales</taxon>
        <taxon>Lysobacteraceae</taxon>
        <taxon>Xanthomonas</taxon>
    </lineage>
</organism>
<dbReference type="AlphaFoldDB" id="D2UF32"/>
<accession>D2UF32</accession>
<protein>
    <submittedName>
        <fullName evidence="1">Uncharacterized protein</fullName>
    </submittedName>
</protein>
<dbReference type="EMBL" id="FP565176">
    <property type="protein sequence ID" value="CBA16893.1"/>
    <property type="molecule type" value="Genomic_DNA"/>
</dbReference>
<dbReference type="Proteomes" id="UP000001890">
    <property type="component" value="Chromosome"/>
</dbReference>
<reference evidence="1 2" key="1">
    <citation type="journal article" date="2009" name="BMC Genomics">
        <title>The complete genome sequence of Xanthomonas albilineans provides new insights into the reductive genome evolution of the xylem-limited Xanthomonadaceae.</title>
        <authorList>
            <person name="Pieretti I."/>
            <person name="Royer M."/>
            <person name="Barbe V."/>
            <person name="Carrere S."/>
            <person name="Koebnik R."/>
            <person name="Cociancich S."/>
            <person name="Couloux A."/>
            <person name="Darrasse A."/>
            <person name="Gouzy J."/>
            <person name="Jacques M.A."/>
            <person name="Lauber E."/>
            <person name="Manceau C."/>
            <person name="Mangenot S."/>
            <person name="Poussier S."/>
            <person name="Segurens B."/>
            <person name="Szurek B."/>
            <person name="Verdier V."/>
            <person name="Arlat M."/>
            <person name="Rott P."/>
        </authorList>
    </citation>
    <scope>NUCLEOTIDE SEQUENCE [LARGE SCALE GENOMIC DNA]</scope>
    <source>
        <strain evidence="2">GPE PC73 / CFBP 7063</strain>
    </source>
</reference>
<dbReference type="KEGG" id="xal:XALC_2413"/>
<keyword evidence="2" id="KW-1185">Reference proteome</keyword>
<evidence type="ECO:0000313" key="2">
    <source>
        <dbReference type="Proteomes" id="UP000001890"/>
    </source>
</evidence>
<dbReference type="STRING" id="380358.XALC_2413"/>
<proteinExistence type="predicted"/>
<gene>
    <name evidence="1" type="ordered locus">XALc_2413</name>
</gene>
<name>D2UF32_XANAP</name>
<evidence type="ECO:0000313" key="1">
    <source>
        <dbReference type="EMBL" id="CBA16893.1"/>
    </source>
</evidence>